<sequence>MQSLTYPGGKENVENRARMYLRGSRFGVAVGAAGGGNDSWSGTQKQILSPSRAQGSASAMGKRPSAFRTRQSV</sequence>
<gene>
    <name evidence="2" type="ORF">LIER_12500</name>
</gene>
<dbReference type="Proteomes" id="UP001454036">
    <property type="component" value="Unassembled WGS sequence"/>
</dbReference>
<evidence type="ECO:0000256" key="1">
    <source>
        <dbReference type="SAM" id="MobiDB-lite"/>
    </source>
</evidence>
<name>A0AAV3PTD1_LITER</name>
<comment type="caution">
    <text evidence="2">The sequence shown here is derived from an EMBL/GenBank/DDBJ whole genome shotgun (WGS) entry which is preliminary data.</text>
</comment>
<dbReference type="EMBL" id="BAABME010002420">
    <property type="protein sequence ID" value="GAA0154553.1"/>
    <property type="molecule type" value="Genomic_DNA"/>
</dbReference>
<evidence type="ECO:0000313" key="2">
    <source>
        <dbReference type="EMBL" id="GAA0154553.1"/>
    </source>
</evidence>
<protein>
    <submittedName>
        <fullName evidence="2">Uncharacterized protein</fullName>
    </submittedName>
</protein>
<keyword evidence="3" id="KW-1185">Reference proteome</keyword>
<feature type="region of interest" description="Disordered" evidence="1">
    <location>
        <begin position="32"/>
        <end position="73"/>
    </location>
</feature>
<evidence type="ECO:0000313" key="3">
    <source>
        <dbReference type="Proteomes" id="UP001454036"/>
    </source>
</evidence>
<proteinExistence type="predicted"/>
<accession>A0AAV3PTD1</accession>
<dbReference type="AlphaFoldDB" id="A0AAV3PTD1"/>
<reference evidence="2 3" key="1">
    <citation type="submission" date="2024-01" db="EMBL/GenBank/DDBJ databases">
        <title>The complete chloroplast genome sequence of Lithospermum erythrorhizon: insights into the phylogenetic relationship among Boraginaceae species and the maternal lineages of purple gromwells.</title>
        <authorList>
            <person name="Okada T."/>
            <person name="Watanabe K."/>
        </authorList>
    </citation>
    <scope>NUCLEOTIDE SEQUENCE [LARGE SCALE GENOMIC DNA]</scope>
</reference>
<organism evidence="2 3">
    <name type="scientific">Lithospermum erythrorhizon</name>
    <name type="common">Purple gromwell</name>
    <name type="synonym">Lithospermum officinale var. erythrorhizon</name>
    <dbReference type="NCBI Taxonomy" id="34254"/>
    <lineage>
        <taxon>Eukaryota</taxon>
        <taxon>Viridiplantae</taxon>
        <taxon>Streptophyta</taxon>
        <taxon>Embryophyta</taxon>
        <taxon>Tracheophyta</taxon>
        <taxon>Spermatophyta</taxon>
        <taxon>Magnoliopsida</taxon>
        <taxon>eudicotyledons</taxon>
        <taxon>Gunneridae</taxon>
        <taxon>Pentapetalae</taxon>
        <taxon>asterids</taxon>
        <taxon>lamiids</taxon>
        <taxon>Boraginales</taxon>
        <taxon>Boraginaceae</taxon>
        <taxon>Boraginoideae</taxon>
        <taxon>Lithospermeae</taxon>
        <taxon>Lithospermum</taxon>
    </lineage>
</organism>
<feature type="compositionally biased region" description="Polar residues" evidence="1">
    <location>
        <begin position="38"/>
        <end position="57"/>
    </location>
</feature>